<evidence type="ECO:0000313" key="2">
    <source>
        <dbReference type="Proteomes" id="UP000076852"/>
    </source>
</evidence>
<dbReference type="KEGG" id="buz:AYM40_10510"/>
<evidence type="ECO:0000313" key="1">
    <source>
        <dbReference type="EMBL" id="ANB72745.1"/>
    </source>
</evidence>
<proteinExistence type="predicted"/>
<name>A0A160FK69_9BURK</name>
<accession>A0A160FK69</accession>
<dbReference type="Proteomes" id="UP000076852">
    <property type="component" value="Chromosome 1"/>
</dbReference>
<sequence length="61" mass="7160">MLNARLTVYIQQFEEKGGSDRTEREISEGFFNVVEWPQVFAIGNRCCVVDFWRGLPGYRDE</sequence>
<gene>
    <name evidence="1" type="ORF">AYM40_10510</name>
</gene>
<keyword evidence="2" id="KW-1185">Reference proteome</keyword>
<dbReference type="AlphaFoldDB" id="A0A160FK69"/>
<dbReference type="EMBL" id="CP014578">
    <property type="protein sequence ID" value="ANB72745.1"/>
    <property type="molecule type" value="Genomic_DNA"/>
</dbReference>
<reference evidence="1 2" key="1">
    <citation type="journal article" date="2016" name="Gene">
        <title>PacBio SMRT assembly of a complex multi-replicon genome reveals chlorocatechol degradative operon in a region of genome plasticity.</title>
        <authorList>
            <person name="Ricker N."/>
            <person name="Shen S.Y."/>
            <person name="Goordial J."/>
            <person name="Jin S."/>
            <person name="Fulthorpe R.R."/>
        </authorList>
    </citation>
    <scope>NUCLEOTIDE SEQUENCE [LARGE SCALE GENOMIC DNA]</scope>
    <source>
        <strain evidence="1 2">OLGA172</strain>
    </source>
</reference>
<protein>
    <submittedName>
        <fullName evidence="1">Uncharacterized protein</fullName>
    </submittedName>
</protein>
<organism evidence="1 2">
    <name type="scientific">Paraburkholderia phytofirmans OLGA172</name>
    <dbReference type="NCBI Taxonomy" id="1417228"/>
    <lineage>
        <taxon>Bacteria</taxon>
        <taxon>Pseudomonadati</taxon>
        <taxon>Pseudomonadota</taxon>
        <taxon>Betaproteobacteria</taxon>
        <taxon>Burkholderiales</taxon>
        <taxon>Burkholderiaceae</taxon>
        <taxon>Paraburkholderia</taxon>
    </lineage>
</organism>
<dbReference type="RefSeq" id="WP_063496168.1">
    <property type="nucleotide sequence ID" value="NZ_CP014578.1"/>
</dbReference>